<name>A0ACC2R2Y7_9NEOP</name>
<dbReference type="Proteomes" id="UP001231649">
    <property type="component" value="Chromosome 9"/>
</dbReference>
<reference evidence="1" key="1">
    <citation type="submission" date="2023-03" db="EMBL/GenBank/DDBJ databases">
        <title>Chromosome-level genomes of two armyworms, Mythimna separata and Mythimna loreyi, provide insights into the biosynthesis and reception of sex pheromones.</title>
        <authorList>
            <person name="Zhao H."/>
        </authorList>
    </citation>
    <scope>NUCLEOTIDE SEQUENCE</scope>
    <source>
        <strain evidence="1">BeijingLab</strain>
    </source>
</reference>
<organism evidence="1 2">
    <name type="scientific">Mythimna loreyi</name>
    <dbReference type="NCBI Taxonomy" id="667449"/>
    <lineage>
        <taxon>Eukaryota</taxon>
        <taxon>Metazoa</taxon>
        <taxon>Ecdysozoa</taxon>
        <taxon>Arthropoda</taxon>
        <taxon>Hexapoda</taxon>
        <taxon>Insecta</taxon>
        <taxon>Pterygota</taxon>
        <taxon>Neoptera</taxon>
        <taxon>Endopterygota</taxon>
        <taxon>Lepidoptera</taxon>
        <taxon>Glossata</taxon>
        <taxon>Ditrysia</taxon>
        <taxon>Noctuoidea</taxon>
        <taxon>Noctuidae</taxon>
        <taxon>Noctuinae</taxon>
        <taxon>Hadenini</taxon>
        <taxon>Mythimna</taxon>
    </lineage>
</organism>
<gene>
    <name evidence="1" type="ORF">PYW08_016699</name>
</gene>
<comment type="caution">
    <text evidence="1">The sequence shown here is derived from an EMBL/GenBank/DDBJ whole genome shotgun (WGS) entry which is preliminary data.</text>
</comment>
<keyword evidence="2" id="KW-1185">Reference proteome</keyword>
<evidence type="ECO:0000313" key="1">
    <source>
        <dbReference type="EMBL" id="KAJ8728314.1"/>
    </source>
</evidence>
<sequence>MLARFVNSLPNGLSQHLTKWYFQVQARNQRGTHSYIENNQFQNMDVKILPALQDNYMYLIIDKATNMAAVVDPVEPNTVLQAVQESNVRLTTVLTTHHHWDHAGGNEALAKQMPYLDVYGADERIGALTKKVEHNNVVNFGNLLIQCLFTPCHTKGHVCYFVTSPQEGSQSVVFTGDTLFIAGCGKFFEGTADQMLHAMTILGALPNETKVYCGHEYTLSNLRFASHVDPKNEEITKKFTWAQQRRDKGLPTVPSTIGEEKKYNPFMRVKERAIMRHANSQAPVEVMKIIRHEKDVWHA</sequence>
<accession>A0ACC2R2Y7</accession>
<proteinExistence type="predicted"/>
<protein>
    <submittedName>
        <fullName evidence="1">Uncharacterized protein</fullName>
    </submittedName>
</protein>
<dbReference type="EMBL" id="CM056785">
    <property type="protein sequence ID" value="KAJ8728314.1"/>
    <property type="molecule type" value="Genomic_DNA"/>
</dbReference>
<evidence type="ECO:0000313" key="2">
    <source>
        <dbReference type="Proteomes" id="UP001231649"/>
    </source>
</evidence>